<dbReference type="EMBL" id="CAMXCT030000870">
    <property type="protein sequence ID" value="CAL4771538.1"/>
    <property type="molecule type" value="Genomic_DNA"/>
</dbReference>
<feature type="region of interest" description="Disordered" evidence="1">
    <location>
        <begin position="129"/>
        <end position="194"/>
    </location>
</feature>
<keyword evidence="4" id="KW-1185">Reference proteome</keyword>
<organism evidence="2">
    <name type="scientific">Cladocopium goreaui</name>
    <dbReference type="NCBI Taxonomy" id="2562237"/>
    <lineage>
        <taxon>Eukaryota</taxon>
        <taxon>Sar</taxon>
        <taxon>Alveolata</taxon>
        <taxon>Dinophyceae</taxon>
        <taxon>Suessiales</taxon>
        <taxon>Symbiodiniaceae</taxon>
        <taxon>Cladocopium</taxon>
    </lineage>
</organism>
<proteinExistence type="predicted"/>
<evidence type="ECO:0000256" key="1">
    <source>
        <dbReference type="SAM" id="MobiDB-lite"/>
    </source>
</evidence>
<comment type="caution">
    <text evidence="2">The sequence shown here is derived from an EMBL/GenBank/DDBJ whole genome shotgun (WGS) entry which is preliminary data.</text>
</comment>
<protein>
    <submittedName>
        <fullName evidence="2">Uncharacterized protein</fullName>
    </submittedName>
</protein>
<gene>
    <name evidence="2" type="ORF">C1SCF055_LOCUS11773</name>
</gene>
<dbReference type="Proteomes" id="UP001152797">
    <property type="component" value="Unassembled WGS sequence"/>
</dbReference>
<name>A0A9P1C387_9DINO</name>
<evidence type="ECO:0000313" key="2">
    <source>
        <dbReference type="EMBL" id="CAI3984226.1"/>
    </source>
</evidence>
<reference evidence="3" key="2">
    <citation type="submission" date="2024-04" db="EMBL/GenBank/DDBJ databases">
        <authorList>
            <person name="Chen Y."/>
            <person name="Shah S."/>
            <person name="Dougan E. K."/>
            <person name="Thang M."/>
            <person name="Chan C."/>
        </authorList>
    </citation>
    <scope>NUCLEOTIDE SEQUENCE [LARGE SCALE GENOMIC DNA]</scope>
</reference>
<evidence type="ECO:0000313" key="4">
    <source>
        <dbReference type="Proteomes" id="UP001152797"/>
    </source>
</evidence>
<dbReference type="AlphaFoldDB" id="A0A9P1C387"/>
<evidence type="ECO:0000313" key="3">
    <source>
        <dbReference type="EMBL" id="CAL1137601.1"/>
    </source>
</evidence>
<accession>A0A9P1C387</accession>
<dbReference type="EMBL" id="CAMXCT020000870">
    <property type="protein sequence ID" value="CAL1137601.1"/>
    <property type="molecule type" value="Genomic_DNA"/>
</dbReference>
<dbReference type="EMBL" id="CAMXCT010000870">
    <property type="protein sequence ID" value="CAI3984226.1"/>
    <property type="molecule type" value="Genomic_DNA"/>
</dbReference>
<reference evidence="2" key="1">
    <citation type="submission" date="2022-10" db="EMBL/GenBank/DDBJ databases">
        <authorList>
            <person name="Chen Y."/>
            <person name="Dougan E. K."/>
            <person name="Chan C."/>
            <person name="Rhodes N."/>
            <person name="Thang M."/>
        </authorList>
    </citation>
    <scope>NUCLEOTIDE SEQUENCE</scope>
</reference>
<sequence length="194" mass="21770">MAQIEKKMRHRSLSSEAVQKLLSESLNALVEAPNRALKRRVRQRLHKKLGCMLGQNDFEEAMNRFKRMEEGVAKANAPQTPLDQVPSQFVQPLGISLPLLVPVLVPWTPGPLQGPGCFGECPSSFERGECRDGASTTMEEDELQSLSDRSTEWKRTMSELSETLLPTPPLPVSNTFIQYELPRPGSMRRSRSLP</sequence>